<comment type="caution">
    <text evidence="1">The sequence shown here is derived from an EMBL/GenBank/DDBJ whole genome shotgun (WGS) entry which is preliminary data.</text>
</comment>
<dbReference type="Pfam" id="PF13469">
    <property type="entry name" value="Sulfotransfer_3"/>
    <property type="match status" value="1"/>
</dbReference>
<dbReference type="Gene3D" id="3.40.50.300">
    <property type="entry name" value="P-loop containing nucleotide triphosphate hydrolases"/>
    <property type="match status" value="1"/>
</dbReference>
<name>A0A5R9FA84_9BACL</name>
<reference evidence="1 2" key="1">
    <citation type="submission" date="2019-04" db="EMBL/GenBank/DDBJ databases">
        <title>Bacillus caeni sp. nov., a bacterium isolated from mangrove sediment.</title>
        <authorList>
            <person name="Huang H."/>
            <person name="Mo K."/>
            <person name="Hu Y."/>
        </authorList>
    </citation>
    <scope>NUCLEOTIDE SEQUENCE [LARGE SCALE GENOMIC DNA]</scope>
    <source>
        <strain evidence="1 2">HB172195</strain>
    </source>
</reference>
<accession>A0A5R9FA84</accession>
<sequence>MVLAFYSGGDNMDLILSASMQRSGSTLLQRIFNARKETLIWGEHNGIMADFYAIYKKTILFSENHKKTREIYFEGEENPDVWIACLMPEKAFLQRSIEESIRLYFETLYQEKKEKFDMIGFKEVRYGENEIKLFRRCYPETVIVFLVRNPIDVWSSLNGTRWGRKAHSFDQFIEKWNRNSRFYYDFNQSDPHSYLLKYEDIVNRDPLTINLISKLAKLSPQEIEKVLSKKIYSTPSRVREQQLHAIKKRCKEVMDLYGYK</sequence>
<dbReference type="SUPFAM" id="SSF52540">
    <property type="entry name" value="P-loop containing nucleoside triphosphate hydrolases"/>
    <property type="match status" value="1"/>
</dbReference>
<dbReference type="GO" id="GO:0016740">
    <property type="term" value="F:transferase activity"/>
    <property type="evidence" value="ECO:0007669"/>
    <property type="project" value="UniProtKB-KW"/>
</dbReference>
<organism evidence="1 2">
    <name type="scientific">Exobacillus caeni</name>
    <dbReference type="NCBI Taxonomy" id="2574798"/>
    <lineage>
        <taxon>Bacteria</taxon>
        <taxon>Bacillati</taxon>
        <taxon>Bacillota</taxon>
        <taxon>Bacilli</taxon>
        <taxon>Bacillales</taxon>
        <taxon>Guptibacillaceae</taxon>
        <taxon>Exobacillus</taxon>
    </lineage>
</organism>
<evidence type="ECO:0000313" key="2">
    <source>
        <dbReference type="Proteomes" id="UP000308230"/>
    </source>
</evidence>
<proteinExistence type="predicted"/>
<dbReference type="EMBL" id="SWLG01000006">
    <property type="protein sequence ID" value="TLS37474.1"/>
    <property type="molecule type" value="Genomic_DNA"/>
</dbReference>
<keyword evidence="2" id="KW-1185">Reference proteome</keyword>
<keyword evidence="1" id="KW-0808">Transferase</keyword>
<evidence type="ECO:0000313" key="1">
    <source>
        <dbReference type="EMBL" id="TLS37474.1"/>
    </source>
</evidence>
<protein>
    <submittedName>
        <fullName evidence="1">Sulfotransferase</fullName>
    </submittedName>
</protein>
<dbReference type="Proteomes" id="UP000308230">
    <property type="component" value="Unassembled WGS sequence"/>
</dbReference>
<dbReference type="AlphaFoldDB" id="A0A5R9FA84"/>
<dbReference type="InterPro" id="IPR027417">
    <property type="entry name" value="P-loop_NTPase"/>
</dbReference>
<dbReference type="OrthoDB" id="2613826at2"/>
<gene>
    <name evidence="1" type="ORF">FCL54_10025</name>
</gene>